<sequence length="753" mass="86184">MAAAFFHHHKRTFRRSITPRNKYKKHRGHGSLHYLNIELQGAFSKQSTIGIGTPKLSPSSTTDEEASFAVAAETTRHQVQKMRVPGRDTMDPFSRGMQAWEWIMCLSLLYVVFVVPAEVAFTNHRRNHEEQSILAVIDHVVWSLYVVDMVLRFFVWFKLPEGHWVRNHGMIVSYYIKGAFVWDLLSCFPVWFMYVGRSSRSTSSQKLHLLRLFKLLRLAKTFRVLRNTTLMRKFRYERDFSVVKVHLSFVLLFYVTASHWLACLWGYVGNHAASPKNSWMSTLVDFHANSKYNIKNPKVQYLYSLYFVTTTLTTVGYGDISPINLTERAVCIAVMVVGGLAWALIVATITRALTTLDIDKIRYNQLFDQVNWMLRDLDVTPATRAKARAYLINAISIHRRSNYVGLLKALGTGIQTQVCEEVFASRMCVVFFFRPLRKHVRLLLFQEFEHVLFSPGEEVQVFKTLVIINNSSGQIGYHGRYHYYGAPIFLDFLTSDNDPPDLAVSIHYTQARVSRCRYVTRPTVRLSVCLSQAATITRQAINRICQDNPIDTFPIVKARCFYALLKFSRALRLRRQNERFVSFGDNESITHSNRSNVLDAGFQPRNNIVYAPGSSFRRFTKLVDESLSEAPRNRDLESFVSAPSLGASYGAGGDIRAPSVRKRRASEPPLLERIDDDSHRSLEPHALSDVDSRDLVDYDYAREEKYNGDDDDDDDDKTPQRQAVEAFATAFKTFRATLADGDRTALDNLTAAT</sequence>
<dbReference type="EMBL" id="JAQMWT010000667">
    <property type="protein sequence ID" value="KAJ8598622.1"/>
    <property type="molecule type" value="Genomic_DNA"/>
</dbReference>
<dbReference type="GO" id="GO:0005886">
    <property type="term" value="C:plasma membrane"/>
    <property type="evidence" value="ECO:0007669"/>
    <property type="project" value="TreeGrafter"/>
</dbReference>
<evidence type="ECO:0000313" key="9">
    <source>
        <dbReference type="Proteomes" id="UP001230188"/>
    </source>
</evidence>
<dbReference type="Pfam" id="PF00520">
    <property type="entry name" value="Ion_trans"/>
    <property type="match status" value="1"/>
</dbReference>
<feature type="transmembrane region" description="Helical" evidence="6">
    <location>
        <begin position="174"/>
        <end position="196"/>
    </location>
</feature>
<accession>A0AAD7U5C4</accession>
<protein>
    <recommendedName>
        <fullName evidence="7">Ion transport domain-containing protein</fullName>
    </recommendedName>
</protein>
<comment type="subcellular location">
    <subcellularLocation>
        <location evidence="1">Membrane</location>
        <topology evidence="1">Multi-pass membrane protein</topology>
    </subcellularLocation>
</comment>
<evidence type="ECO:0000256" key="4">
    <source>
        <dbReference type="ARBA" id="ARBA00023136"/>
    </source>
</evidence>
<evidence type="ECO:0000256" key="6">
    <source>
        <dbReference type="SAM" id="Phobius"/>
    </source>
</evidence>
<dbReference type="Proteomes" id="UP001230188">
    <property type="component" value="Unassembled WGS sequence"/>
</dbReference>
<dbReference type="GO" id="GO:0005249">
    <property type="term" value="F:voltage-gated potassium channel activity"/>
    <property type="evidence" value="ECO:0007669"/>
    <property type="project" value="InterPro"/>
</dbReference>
<dbReference type="AlphaFoldDB" id="A0AAD7U5C4"/>
<evidence type="ECO:0000259" key="7">
    <source>
        <dbReference type="Pfam" id="PF00520"/>
    </source>
</evidence>
<feature type="domain" description="Ion transport" evidence="7">
    <location>
        <begin position="98"/>
        <end position="352"/>
    </location>
</feature>
<dbReference type="SUPFAM" id="SSF81324">
    <property type="entry name" value="Voltage-gated potassium channels"/>
    <property type="match status" value="1"/>
</dbReference>
<evidence type="ECO:0000256" key="1">
    <source>
        <dbReference type="ARBA" id="ARBA00004141"/>
    </source>
</evidence>
<dbReference type="InterPro" id="IPR003938">
    <property type="entry name" value="K_chnl_volt-dep_EAG/ELK/ERG"/>
</dbReference>
<dbReference type="PANTHER" id="PTHR10217">
    <property type="entry name" value="VOLTAGE AND LIGAND GATED POTASSIUM CHANNEL"/>
    <property type="match status" value="1"/>
</dbReference>
<comment type="caution">
    <text evidence="8">The sequence shown here is derived from an EMBL/GenBank/DDBJ whole genome shotgun (WGS) entry which is preliminary data.</text>
</comment>
<organism evidence="8 9">
    <name type="scientific">Chrysophaeum taylorii</name>
    <dbReference type="NCBI Taxonomy" id="2483200"/>
    <lineage>
        <taxon>Eukaryota</taxon>
        <taxon>Sar</taxon>
        <taxon>Stramenopiles</taxon>
        <taxon>Ochrophyta</taxon>
        <taxon>Pelagophyceae</taxon>
        <taxon>Pelagomonadales</taxon>
        <taxon>Pelagomonadaceae</taxon>
        <taxon>Chrysophaeum</taxon>
    </lineage>
</organism>
<dbReference type="Gene3D" id="1.10.287.70">
    <property type="match status" value="1"/>
</dbReference>
<feature type="transmembrane region" description="Helical" evidence="6">
    <location>
        <begin position="99"/>
        <end position="121"/>
    </location>
</feature>
<keyword evidence="2 6" id="KW-0812">Transmembrane</keyword>
<evidence type="ECO:0000256" key="5">
    <source>
        <dbReference type="SAM" id="MobiDB-lite"/>
    </source>
</evidence>
<dbReference type="InterPro" id="IPR005821">
    <property type="entry name" value="Ion_trans_dom"/>
</dbReference>
<evidence type="ECO:0000256" key="2">
    <source>
        <dbReference type="ARBA" id="ARBA00022692"/>
    </source>
</evidence>
<evidence type="ECO:0000256" key="3">
    <source>
        <dbReference type="ARBA" id="ARBA00022989"/>
    </source>
</evidence>
<dbReference type="InterPro" id="IPR050818">
    <property type="entry name" value="KCNH_animal-type"/>
</dbReference>
<keyword evidence="3 6" id="KW-1133">Transmembrane helix</keyword>
<reference evidence="8" key="1">
    <citation type="submission" date="2023-01" db="EMBL/GenBank/DDBJ databases">
        <title>Metagenome sequencing of chrysophaentin producing Chrysophaeum taylorii.</title>
        <authorList>
            <person name="Davison J."/>
            <person name="Bewley C."/>
        </authorList>
    </citation>
    <scope>NUCLEOTIDE SEQUENCE</scope>
    <source>
        <strain evidence="8">NIES-1699</strain>
    </source>
</reference>
<evidence type="ECO:0000313" key="8">
    <source>
        <dbReference type="EMBL" id="KAJ8598622.1"/>
    </source>
</evidence>
<gene>
    <name evidence="8" type="ORF">CTAYLR_003047</name>
</gene>
<dbReference type="GO" id="GO:0042391">
    <property type="term" value="P:regulation of membrane potential"/>
    <property type="evidence" value="ECO:0007669"/>
    <property type="project" value="TreeGrafter"/>
</dbReference>
<feature type="transmembrane region" description="Helical" evidence="6">
    <location>
        <begin position="301"/>
        <end position="318"/>
    </location>
</feature>
<proteinExistence type="predicted"/>
<feature type="compositionally biased region" description="Basic and acidic residues" evidence="5">
    <location>
        <begin position="670"/>
        <end position="688"/>
    </location>
</feature>
<feature type="region of interest" description="Disordered" evidence="5">
    <location>
        <begin position="651"/>
        <end position="688"/>
    </location>
</feature>
<name>A0AAD7U5C4_9STRA</name>
<keyword evidence="9" id="KW-1185">Reference proteome</keyword>
<feature type="transmembrane region" description="Helical" evidence="6">
    <location>
        <begin position="330"/>
        <end position="353"/>
    </location>
</feature>
<feature type="transmembrane region" description="Helical" evidence="6">
    <location>
        <begin position="242"/>
        <end position="268"/>
    </location>
</feature>
<keyword evidence="4 6" id="KW-0472">Membrane</keyword>
<feature type="transmembrane region" description="Helical" evidence="6">
    <location>
        <begin position="133"/>
        <end position="154"/>
    </location>
</feature>
<dbReference type="PANTHER" id="PTHR10217:SF435">
    <property type="entry name" value="POTASSIUM VOLTAGE-GATED CHANNEL PROTEIN EAG"/>
    <property type="match status" value="1"/>
</dbReference>
<dbReference type="PRINTS" id="PR01463">
    <property type="entry name" value="EAGCHANLFMLY"/>
</dbReference>